<dbReference type="GO" id="GO:0046872">
    <property type="term" value="F:metal ion binding"/>
    <property type="evidence" value="ECO:0007669"/>
    <property type="project" value="UniProtKB-KW"/>
</dbReference>
<keyword evidence="10 15" id="KW-0460">Magnesium</keyword>
<dbReference type="RefSeq" id="WP_116554003.1">
    <property type="nucleotide sequence ID" value="NZ_QCZG01000009.1"/>
</dbReference>
<keyword evidence="7 15" id="KW-0028">Amino-acid biosynthesis</keyword>
<sequence length="509" mass="57709">MSTDFQSFLHASKSYTTVPVFERFFLDMITPIQIFQKLKENACFLLESKDSESPWSRYSFIGIDPFLILKEEENRFVARKKNGEVFTEHDSFREALNNTMKMLNPKPVGIQLPFSGGGVGYISHDGITEFEKNIDPHPENDLNITRFHFAFCEMILAYDHDQKELIVVSNVFVEEKDDETKRKLKYDLAKEKIKLTMDCLLESEAAPFPLFQMPEETSEVSFEHVRTNFEKQDFLNAVEKVKAYIAKGEISQAVISQRFDLDLTVSGLDIYRVLRVINPSPYLFYMKIDDFEIVGSSPEKLVQINGKHIEIHPIAGTRHRGKTEEEDKQLAQELLNDKKERAEHIMLVDTAKEDIGRVAEEGSVQVPDLMYIGRFSHVMHIISKVTGKLADDAQPVDALISAFPAGTLSGSPKKRAVEIIHEIEPLARNLYGGAIGYIGFDGNIDSCITIRSVFIKDQKAYVQAGAGIVADSVPEREWEETRNKAKALIKAIEIAENLFHKKEAAANHV</sequence>
<keyword evidence="12 15" id="KW-0456">Lyase</keyword>
<protein>
    <recommendedName>
        <fullName evidence="6 15">Anthranilate synthase component 1</fullName>
        <ecNumber evidence="5 15">4.1.3.27</ecNumber>
    </recommendedName>
</protein>
<comment type="catalytic activity">
    <reaction evidence="14 15">
        <text>chorismate + L-glutamine = anthranilate + pyruvate + L-glutamate + H(+)</text>
        <dbReference type="Rhea" id="RHEA:21732"/>
        <dbReference type="ChEBI" id="CHEBI:15361"/>
        <dbReference type="ChEBI" id="CHEBI:15378"/>
        <dbReference type="ChEBI" id="CHEBI:16567"/>
        <dbReference type="ChEBI" id="CHEBI:29748"/>
        <dbReference type="ChEBI" id="CHEBI:29985"/>
        <dbReference type="ChEBI" id="CHEBI:58359"/>
        <dbReference type="EC" id="4.1.3.27"/>
    </reaction>
</comment>
<comment type="subunit">
    <text evidence="4 15">Heterotetramer consisting of two non-identical subunits: a beta subunit (TrpG) and a large alpha subunit (TrpE).</text>
</comment>
<keyword evidence="8 15" id="KW-0479">Metal-binding</keyword>
<dbReference type="PANTHER" id="PTHR11236:SF48">
    <property type="entry name" value="ISOCHORISMATE SYNTHASE MENF"/>
    <property type="match status" value="1"/>
</dbReference>
<dbReference type="EMBL" id="QCZG01000009">
    <property type="protein sequence ID" value="PWA12369.1"/>
    <property type="molecule type" value="Genomic_DNA"/>
</dbReference>
<name>A0A2U1K5C7_9BACI</name>
<organism evidence="18 19">
    <name type="scientific">Pueribacillus theae</name>
    <dbReference type="NCBI Taxonomy" id="2171751"/>
    <lineage>
        <taxon>Bacteria</taxon>
        <taxon>Bacillati</taxon>
        <taxon>Bacillota</taxon>
        <taxon>Bacilli</taxon>
        <taxon>Bacillales</taxon>
        <taxon>Bacillaceae</taxon>
        <taxon>Pueribacillus</taxon>
    </lineage>
</organism>
<dbReference type="InterPro" id="IPR019999">
    <property type="entry name" value="Anth_synth_I-like"/>
</dbReference>
<evidence type="ECO:0000256" key="7">
    <source>
        <dbReference type="ARBA" id="ARBA00022605"/>
    </source>
</evidence>
<evidence type="ECO:0000313" key="18">
    <source>
        <dbReference type="EMBL" id="PWA12369.1"/>
    </source>
</evidence>
<comment type="pathway">
    <text evidence="2 15">Amino-acid biosynthesis; L-tryptophan biosynthesis; L-tryptophan from chorismate: step 1/5.</text>
</comment>
<dbReference type="InterPro" id="IPR005256">
    <property type="entry name" value="Anth_synth_I_PabB"/>
</dbReference>
<dbReference type="UniPathway" id="UPA00035">
    <property type="reaction ID" value="UER00040"/>
</dbReference>
<evidence type="ECO:0000313" key="19">
    <source>
        <dbReference type="Proteomes" id="UP000245998"/>
    </source>
</evidence>
<dbReference type="Pfam" id="PF04715">
    <property type="entry name" value="Anth_synt_I_N"/>
    <property type="match status" value="1"/>
</dbReference>
<comment type="similarity">
    <text evidence="3 15">Belongs to the anthranilate synthase component I family.</text>
</comment>
<dbReference type="InterPro" id="IPR005801">
    <property type="entry name" value="ADC_synthase"/>
</dbReference>
<evidence type="ECO:0000259" key="16">
    <source>
        <dbReference type="Pfam" id="PF00425"/>
    </source>
</evidence>
<keyword evidence="9 15" id="KW-0822">Tryptophan biosynthesis</keyword>
<dbReference type="OrthoDB" id="9803598at2"/>
<evidence type="ECO:0000256" key="8">
    <source>
        <dbReference type="ARBA" id="ARBA00022723"/>
    </source>
</evidence>
<dbReference type="AlphaFoldDB" id="A0A2U1K5C7"/>
<evidence type="ECO:0000256" key="13">
    <source>
        <dbReference type="ARBA" id="ARBA00025634"/>
    </source>
</evidence>
<evidence type="ECO:0000256" key="15">
    <source>
        <dbReference type="RuleBase" id="RU364045"/>
    </source>
</evidence>
<dbReference type="Pfam" id="PF00425">
    <property type="entry name" value="Chorismate_bind"/>
    <property type="match status" value="1"/>
</dbReference>
<dbReference type="EC" id="4.1.3.27" evidence="5 15"/>
<evidence type="ECO:0000256" key="2">
    <source>
        <dbReference type="ARBA" id="ARBA00004873"/>
    </source>
</evidence>
<dbReference type="NCBIfam" id="TIGR00564">
    <property type="entry name" value="trpE_most"/>
    <property type="match status" value="1"/>
</dbReference>
<evidence type="ECO:0000256" key="10">
    <source>
        <dbReference type="ARBA" id="ARBA00022842"/>
    </source>
</evidence>
<reference evidence="18 19" key="1">
    <citation type="submission" date="2018-04" db="EMBL/GenBank/DDBJ databases">
        <title>Camelliibacillus theae gen. nov., sp. nov., isolated from Pu'er tea.</title>
        <authorList>
            <person name="Niu L."/>
        </authorList>
    </citation>
    <scope>NUCLEOTIDE SEQUENCE [LARGE SCALE GENOMIC DNA]</scope>
    <source>
        <strain evidence="18 19">T8</strain>
    </source>
</reference>
<evidence type="ECO:0000256" key="4">
    <source>
        <dbReference type="ARBA" id="ARBA00011575"/>
    </source>
</evidence>
<comment type="cofactor">
    <cofactor evidence="1 15">
        <name>Mg(2+)</name>
        <dbReference type="ChEBI" id="CHEBI:18420"/>
    </cofactor>
</comment>
<evidence type="ECO:0000256" key="3">
    <source>
        <dbReference type="ARBA" id="ARBA00009562"/>
    </source>
</evidence>
<evidence type="ECO:0000256" key="9">
    <source>
        <dbReference type="ARBA" id="ARBA00022822"/>
    </source>
</evidence>
<dbReference type="Gene3D" id="3.60.120.10">
    <property type="entry name" value="Anthranilate synthase"/>
    <property type="match status" value="1"/>
</dbReference>
<evidence type="ECO:0000256" key="6">
    <source>
        <dbReference type="ARBA" id="ARBA00020653"/>
    </source>
</evidence>
<keyword evidence="19" id="KW-1185">Reference proteome</keyword>
<dbReference type="PANTHER" id="PTHR11236">
    <property type="entry name" value="AMINOBENZOATE/ANTHRANILATE SYNTHASE"/>
    <property type="match status" value="1"/>
</dbReference>
<comment type="caution">
    <text evidence="18">The sequence shown here is derived from an EMBL/GenBank/DDBJ whole genome shotgun (WGS) entry which is preliminary data.</text>
</comment>
<dbReference type="GO" id="GO:0004049">
    <property type="term" value="F:anthranilate synthase activity"/>
    <property type="evidence" value="ECO:0007669"/>
    <property type="project" value="UniProtKB-EC"/>
</dbReference>
<feature type="domain" description="Chorismate-utilising enzyme C-terminal" evidence="16">
    <location>
        <begin position="231"/>
        <end position="484"/>
    </location>
</feature>
<evidence type="ECO:0000256" key="11">
    <source>
        <dbReference type="ARBA" id="ARBA00023141"/>
    </source>
</evidence>
<dbReference type="SUPFAM" id="SSF56322">
    <property type="entry name" value="ADC synthase"/>
    <property type="match status" value="1"/>
</dbReference>
<keyword evidence="11 15" id="KW-0057">Aromatic amino acid biosynthesis</keyword>
<evidence type="ECO:0000256" key="1">
    <source>
        <dbReference type="ARBA" id="ARBA00001946"/>
    </source>
</evidence>
<proteinExistence type="inferred from homology"/>
<comment type="function">
    <text evidence="13 15">Part of a heterotetrameric complex that catalyzes the two-step biosynthesis of anthranilate, an intermediate in the biosynthesis of L-tryptophan. In the first step, the glutamine-binding beta subunit (TrpG) of anthranilate synthase (AS) provides the glutamine amidotransferase activity which generates ammonia as a substrate that, along with chorismate, is used in the second step, catalyzed by the large alpha subunit of AS (TrpE) to produce anthranilate. In the absence of TrpG, TrpE can synthesize anthranilate directly from chorismate and high concentrations of ammonia.</text>
</comment>
<dbReference type="InterPro" id="IPR015890">
    <property type="entry name" value="Chorismate_C"/>
</dbReference>
<evidence type="ECO:0000259" key="17">
    <source>
        <dbReference type="Pfam" id="PF04715"/>
    </source>
</evidence>
<feature type="domain" description="Anthranilate synthase component I N-terminal" evidence="17">
    <location>
        <begin position="27"/>
        <end position="166"/>
    </location>
</feature>
<evidence type="ECO:0000256" key="12">
    <source>
        <dbReference type="ARBA" id="ARBA00023239"/>
    </source>
</evidence>
<dbReference type="InterPro" id="IPR006805">
    <property type="entry name" value="Anth_synth_I_N"/>
</dbReference>
<dbReference type="Proteomes" id="UP000245998">
    <property type="component" value="Unassembled WGS sequence"/>
</dbReference>
<gene>
    <name evidence="15" type="primary">trpE</name>
    <name evidence="18" type="ORF">DCC39_06085</name>
</gene>
<evidence type="ECO:0000256" key="5">
    <source>
        <dbReference type="ARBA" id="ARBA00012266"/>
    </source>
</evidence>
<dbReference type="GO" id="GO:0000162">
    <property type="term" value="P:L-tryptophan biosynthetic process"/>
    <property type="evidence" value="ECO:0007669"/>
    <property type="project" value="UniProtKB-UniPathway"/>
</dbReference>
<dbReference type="PRINTS" id="PR00095">
    <property type="entry name" value="ANTSNTHASEI"/>
</dbReference>
<accession>A0A2U1K5C7</accession>
<evidence type="ECO:0000256" key="14">
    <source>
        <dbReference type="ARBA" id="ARBA00047683"/>
    </source>
</evidence>